<dbReference type="SUPFAM" id="SSF53098">
    <property type="entry name" value="Ribonuclease H-like"/>
    <property type="match status" value="1"/>
</dbReference>
<dbReference type="AlphaFoldDB" id="A0A8X6S815"/>
<gene>
    <name evidence="1" type="primary">KRBA2_17</name>
    <name evidence="1" type="ORF">TNCV_5100391</name>
</gene>
<organism evidence="1 2">
    <name type="scientific">Trichonephila clavipes</name>
    <name type="common">Golden silk orbweaver</name>
    <name type="synonym">Nephila clavipes</name>
    <dbReference type="NCBI Taxonomy" id="2585209"/>
    <lineage>
        <taxon>Eukaryota</taxon>
        <taxon>Metazoa</taxon>
        <taxon>Ecdysozoa</taxon>
        <taxon>Arthropoda</taxon>
        <taxon>Chelicerata</taxon>
        <taxon>Arachnida</taxon>
        <taxon>Araneae</taxon>
        <taxon>Araneomorphae</taxon>
        <taxon>Entelegynae</taxon>
        <taxon>Araneoidea</taxon>
        <taxon>Nephilidae</taxon>
        <taxon>Trichonephila</taxon>
    </lineage>
</organism>
<evidence type="ECO:0000313" key="2">
    <source>
        <dbReference type="Proteomes" id="UP000887159"/>
    </source>
</evidence>
<dbReference type="GO" id="GO:0003676">
    <property type="term" value="F:nucleic acid binding"/>
    <property type="evidence" value="ECO:0007669"/>
    <property type="project" value="InterPro"/>
</dbReference>
<accession>A0A8X6S815</accession>
<reference evidence="1" key="1">
    <citation type="submission" date="2020-08" db="EMBL/GenBank/DDBJ databases">
        <title>Multicomponent nature underlies the extraordinary mechanical properties of spider dragline silk.</title>
        <authorList>
            <person name="Kono N."/>
            <person name="Nakamura H."/>
            <person name="Mori M."/>
            <person name="Yoshida Y."/>
            <person name="Ohtoshi R."/>
            <person name="Malay A.D."/>
            <person name="Moran D.A.P."/>
            <person name="Tomita M."/>
            <person name="Numata K."/>
            <person name="Arakawa K."/>
        </authorList>
    </citation>
    <scope>NUCLEOTIDE SEQUENCE</scope>
</reference>
<dbReference type="EMBL" id="BMAU01021232">
    <property type="protein sequence ID" value="GFY02178.1"/>
    <property type="molecule type" value="Genomic_DNA"/>
</dbReference>
<protein>
    <submittedName>
        <fullName evidence="1">KRAB-A domain-containing protein 2</fullName>
    </submittedName>
</protein>
<dbReference type="InterPro" id="IPR036397">
    <property type="entry name" value="RNaseH_sf"/>
</dbReference>
<dbReference type="Gene3D" id="3.30.420.10">
    <property type="entry name" value="Ribonuclease H-like superfamily/Ribonuclease H"/>
    <property type="match status" value="1"/>
</dbReference>
<dbReference type="InterPro" id="IPR012337">
    <property type="entry name" value="RNaseH-like_sf"/>
</dbReference>
<dbReference type="Proteomes" id="UP000887159">
    <property type="component" value="Unassembled WGS sequence"/>
</dbReference>
<evidence type="ECO:0000313" key="1">
    <source>
        <dbReference type="EMBL" id="GFY02178.1"/>
    </source>
</evidence>
<proteinExistence type="predicted"/>
<comment type="caution">
    <text evidence="1">The sequence shown here is derived from an EMBL/GenBank/DDBJ whole genome shotgun (WGS) entry which is preliminary data.</text>
</comment>
<name>A0A8X6S815_TRICX</name>
<sequence length="76" mass="8864">MGGSFPIMWWPALKIVHGKPRHSQSHGSVERTNQDSENMLCTWIQDNKSDHWSEGLHFVQFMKNRAHHSGIRRTPN</sequence>
<keyword evidence="2" id="KW-1185">Reference proteome</keyword>